<dbReference type="PROSITE" id="PS51257">
    <property type="entry name" value="PROKAR_LIPOPROTEIN"/>
    <property type="match status" value="1"/>
</dbReference>
<comment type="caution">
    <text evidence="1">The sequence shown here is derived from an EMBL/GenBank/DDBJ whole genome shotgun (WGS) entry which is preliminary data.</text>
</comment>
<dbReference type="Proteomes" id="UP000006230">
    <property type="component" value="Unassembled WGS sequence"/>
</dbReference>
<gene>
    <name evidence="1" type="ORF">R2601_04433</name>
</gene>
<dbReference type="AlphaFoldDB" id="Q0FVV9"/>
<keyword evidence="2" id="KW-1185">Reference proteome</keyword>
<evidence type="ECO:0000313" key="1">
    <source>
        <dbReference type="EMBL" id="EAU48793.1"/>
    </source>
</evidence>
<dbReference type="HOGENOM" id="CLU_3120885_0_0_5"/>
<name>Q0FVV9_SALBH</name>
<reference evidence="1 2" key="1">
    <citation type="journal article" date="2010" name="J. Bacteriol.">
        <title>Genome sequences of Pelagibaca bermudensis HTCC2601T and Maritimibacter alkaliphilus HTCC2654T, the type strains of two marine Roseobacter genera.</title>
        <authorList>
            <person name="Thrash J.C."/>
            <person name="Cho J.C."/>
            <person name="Ferriera S."/>
            <person name="Johnson J."/>
            <person name="Vergin K.L."/>
            <person name="Giovannoni S.J."/>
        </authorList>
    </citation>
    <scope>NUCLEOTIDE SEQUENCE [LARGE SCALE GENOMIC DNA]</scope>
    <source>
        <strain evidence="2">DSM 26914 / JCM 13377 / KCTC 12554 / HTCC2601</strain>
    </source>
</reference>
<organism evidence="1 2">
    <name type="scientific">Salipiger bermudensis (strain DSM 26914 / JCM 13377 / KCTC 12554 / HTCC2601)</name>
    <name type="common">Pelagibaca bermudensis</name>
    <dbReference type="NCBI Taxonomy" id="314265"/>
    <lineage>
        <taxon>Bacteria</taxon>
        <taxon>Pseudomonadati</taxon>
        <taxon>Pseudomonadota</taxon>
        <taxon>Alphaproteobacteria</taxon>
        <taxon>Rhodobacterales</taxon>
        <taxon>Roseobacteraceae</taxon>
        <taxon>Salipiger</taxon>
    </lineage>
</organism>
<proteinExistence type="predicted"/>
<protein>
    <submittedName>
        <fullName evidence="1">Uncharacterized protein</fullName>
    </submittedName>
</protein>
<dbReference type="EMBL" id="AATQ01000001">
    <property type="protein sequence ID" value="EAU48793.1"/>
    <property type="molecule type" value="Genomic_DNA"/>
</dbReference>
<accession>Q0FVV9</accession>
<evidence type="ECO:0000313" key="2">
    <source>
        <dbReference type="Proteomes" id="UP000006230"/>
    </source>
</evidence>
<sequence length="50" mass="5649">MIRSRSILSTMWRQLTHYGCSGTSCITLWWFSGLVLAPASRCDRWIAAAS</sequence>